<dbReference type="InterPro" id="IPR043502">
    <property type="entry name" value="DNA/RNA_pol_sf"/>
</dbReference>
<accession>A0A9D2IP72</accession>
<dbReference type="Proteomes" id="UP000824029">
    <property type="component" value="Unassembled WGS sequence"/>
</dbReference>
<proteinExistence type="predicted"/>
<dbReference type="PROSITE" id="PS50878">
    <property type="entry name" value="RT_POL"/>
    <property type="match status" value="1"/>
</dbReference>
<protein>
    <recommendedName>
        <fullName evidence="1">Reverse transcriptase domain-containing protein</fullName>
    </recommendedName>
</protein>
<gene>
    <name evidence="2" type="ORF">IAA22_01085</name>
</gene>
<evidence type="ECO:0000259" key="1">
    <source>
        <dbReference type="PROSITE" id="PS50878"/>
    </source>
</evidence>
<reference evidence="2" key="1">
    <citation type="journal article" date="2021" name="PeerJ">
        <title>Extensive microbial diversity within the chicken gut microbiome revealed by metagenomics and culture.</title>
        <authorList>
            <person name="Gilroy R."/>
            <person name="Ravi A."/>
            <person name="Getino M."/>
            <person name="Pursley I."/>
            <person name="Horton D.L."/>
            <person name="Alikhan N.F."/>
            <person name="Baker D."/>
            <person name="Gharbi K."/>
            <person name="Hall N."/>
            <person name="Watson M."/>
            <person name="Adriaenssens E.M."/>
            <person name="Foster-Nyarko E."/>
            <person name="Jarju S."/>
            <person name="Secka A."/>
            <person name="Antonio M."/>
            <person name="Oren A."/>
            <person name="Chaudhuri R.R."/>
            <person name="La Ragione R."/>
            <person name="Hildebrand F."/>
            <person name="Pallen M.J."/>
        </authorList>
    </citation>
    <scope>NUCLEOTIDE SEQUENCE</scope>
    <source>
        <strain evidence="2">ChiHecolR3B27-1887</strain>
    </source>
</reference>
<organism evidence="2 3">
    <name type="scientific">Candidatus Olsenella stercoravium</name>
    <dbReference type="NCBI Taxonomy" id="2838713"/>
    <lineage>
        <taxon>Bacteria</taxon>
        <taxon>Bacillati</taxon>
        <taxon>Actinomycetota</taxon>
        <taxon>Coriobacteriia</taxon>
        <taxon>Coriobacteriales</taxon>
        <taxon>Atopobiaceae</taxon>
        <taxon>Olsenella</taxon>
    </lineage>
</organism>
<comment type="caution">
    <text evidence="2">The sequence shown here is derived from an EMBL/GenBank/DDBJ whole genome shotgun (WGS) entry which is preliminary data.</text>
</comment>
<dbReference type="AlphaFoldDB" id="A0A9D2IP72"/>
<dbReference type="InterPro" id="IPR000477">
    <property type="entry name" value="RT_dom"/>
</dbReference>
<name>A0A9D2IP72_9ACTN</name>
<evidence type="ECO:0000313" key="2">
    <source>
        <dbReference type="EMBL" id="HIZ17700.1"/>
    </source>
</evidence>
<dbReference type="Pfam" id="PF00078">
    <property type="entry name" value="RVT_1"/>
    <property type="match status" value="1"/>
</dbReference>
<dbReference type="EMBL" id="DXBZ01000028">
    <property type="protein sequence ID" value="HIZ17700.1"/>
    <property type="molecule type" value="Genomic_DNA"/>
</dbReference>
<dbReference type="SUPFAM" id="SSF56672">
    <property type="entry name" value="DNA/RNA polymerases"/>
    <property type="match status" value="1"/>
</dbReference>
<feature type="domain" description="Reverse transcriptase" evidence="1">
    <location>
        <begin position="1"/>
        <end position="280"/>
    </location>
</feature>
<evidence type="ECO:0000313" key="3">
    <source>
        <dbReference type="Proteomes" id="UP000824029"/>
    </source>
</evidence>
<sequence length="355" mass="40898">MKTYCRGLAIGRAIVEEAYREWCEAPAGKKNAWRVVQEHGSAASLIDEVAREIAERRLVFEPIHRYDHIEPTNGKVRTIGVSSVKQQLVDYVVVHCCADLLKARVGHYQASSVKGKGATFTMRTIRKWVTGGGPRFFVKMDVRKCYPSTRHDVVLGIFRKYVASPDVLYCIESLLATYTGGGLEIGSYFSLRAEQLVLSFAYHHVEGLHKERRGKKRALVAHQLWYMDDVLLMGNDKRDLKAAARSLERYMRSELGLELKPWKICRVGEDEPIDMGGYVVRPSHVEVRAGTFLRGMRAFRRFDRKPCLRRARRVTSYMGYFKHADCDDLMRREHMHSLAARARRMVSENDRRKEE</sequence>
<reference evidence="2" key="2">
    <citation type="submission" date="2021-04" db="EMBL/GenBank/DDBJ databases">
        <authorList>
            <person name="Gilroy R."/>
        </authorList>
    </citation>
    <scope>NUCLEOTIDE SEQUENCE</scope>
    <source>
        <strain evidence="2">ChiHecolR3B27-1887</strain>
    </source>
</reference>